<dbReference type="AlphaFoldDB" id="A0A2G9XC52"/>
<proteinExistence type="inferred from homology"/>
<dbReference type="NCBIfam" id="TIGR00350">
    <property type="entry name" value="lytR_cpsA_psr"/>
    <property type="match status" value="1"/>
</dbReference>
<gene>
    <name evidence="4" type="ORF">COX53_01880</name>
</gene>
<dbReference type="Gene3D" id="3.40.630.190">
    <property type="entry name" value="LCP protein"/>
    <property type="match status" value="1"/>
</dbReference>
<evidence type="ECO:0000256" key="1">
    <source>
        <dbReference type="ARBA" id="ARBA00006068"/>
    </source>
</evidence>
<accession>A0A2G9XC52</accession>
<feature type="transmembrane region" description="Helical" evidence="2">
    <location>
        <begin position="21"/>
        <end position="42"/>
    </location>
</feature>
<dbReference type="EMBL" id="PCQY01000023">
    <property type="protein sequence ID" value="PIP04560.1"/>
    <property type="molecule type" value="Genomic_DNA"/>
</dbReference>
<dbReference type="PANTHER" id="PTHR33392:SF6">
    <property type="entry name" value="POLYISOPRENYL-TEICHOIC ACID--PEPTIDOGLYCAN TEICHOIC ACID TRANSFERASE TAGU"/>
    <property type="match status" value="1"/>
</dbReference>
<dbReference type="InterPro" id="IPR004474">
    <property type="entry name" value="LytR_CpsA_psr"/>
</dbReference>
<keyword evidence="2" id="KW-0472">Membrane</keyword>
<evidence type="ECO:0000313" key="4">
    <source>
        <dbReference type="EMBL" id="PIP04560.1"/>
    </source>
</evidence>
<reference evidence="4 5" key="1">
    <citation type="submission" date="2017-09" db="EMBL/GenBank/DDBJ databases">
        <title>Depth-based differentiation of microbial function through sediment-hosted aquifers and enrichment of novel symbionts in the deep terrestrial subsurface.</title>
        <authorList>
            <person name="Probst A.J."/>
            <person name="Ladd B."/>
            <person name="Jarett J.K."/>
            <person name="Geller-Mcgrath D.E."/>
            <person name="Sieber C.M."/>
            <person name="Emerson J.B."/>
            <person name="Anantharaman K."/>
            <person name="Thomas B.C."/>
            <person name="Malmstrom R."/>
            <person name="Stieglmeier M."/>
            <person name="Klingl A."/>
            <person name="Woyke T."/>
            <person name="Ryan C.M."/>
            <person name="Banfield J.F."/>
        </authorList>
    </citation>
    <scope>NUCLEOTIDE SEQUENCE [LARGE SCALE GENOMIC DNA]</scope>
    <source>
        <strain evidence="4">CG23_combo_of_CG06-09_8_20_14_all_40_14</strain>
    </source>
</reference>
<comment type="similarity">
    <text evidence="1">Belongs to the LytR/CpsA/Psr (LCP) family.</text>
</comment>
<evidence type="ECO:0000256" key="2">
    <source>
        <dbReference type="SAM" id="Phobius"/>
    </source>
</evidence>
<evidence type="ECO:0000313" key="5">
    <source>
        <dbReference type="Proteomes" id="UP000231388"/>
    </source>
</evidence>
<dbReference type="Proteomes" id="UP000231388">
    <property type="component" value="Unassembled WGS sequence"/>
</dbReference>
<sequence length="358" mass="40773">MMEKLLARLNIIKTLFEKNKFLSFSILFFIIAASAAIAIIFVSQNKVPPALEEVSKQDNLATASEETFNGHYVEQEVKASEPILKPHSEVLDPKSLFNVLVLGIDRRFKEQESYRTDILLLATVNPTTNKVVLTSIPRDLWAGDMKINGVYVTYGYDAMKTKIKEITDQEVDRFIRIDFDALVWVVDVMGGVDVNVERAFTDTQYPNDRQGLAEEGISVSFSEGLVRMDGETALIFSRSRKGDNGEGSDFSRMRRQQVLLKNIPESFLSANPKNIFNPFVLQSFYNLITQHIKTDMNVKDVGVVYDLLKDRNKYTVRHFVVDYEYLVNPPIGDYGQWVVVPKNGDYTPIHNQINLLLQ</sequence>
<keyword evidence="2" id="KW-1133">Transmembrane helix</keyword>
<comment type="caution">
    <text evidence="4">The sequence shown here is derived from an EMBL/GenBank/DDBJ whole genome shotgun (WGS) entry which is preliminary data.</text>
</comment>
<dbReference type="Pfam" id="PF03816">
    <property type="entry name" value="LytR_cpsA_psr"/>
    <property type="match status" value="1"/>
</dbReference>
<feature type="domain" description="Cell envelope-related transcriptional attenuator" evidence="3">
    <location>
        <begin position="115"/>
        <end position="264"/>
    </location>
</feature>
<dbReference type="PANTHER" id="PTHR33392">
    <property type="entry name" value="POLYISOPRENYL-TEICHOIC ACID--PEPTIDOGLYCAN TEICHOIC ACID TRANSFERASE TAGU"/>
    <property type="match status" value="1"/>
</dbReference>
<name>A0A2G9XC52_UNCKA</name>
<organism evidence="4 5">
    <name type="scientific">candidate division WWE3 bacterium CG23_combo_of_CG06-09_8_20_14_all_40_14</name>
    <dbReference type="NCBI Taxonomy" id="1975095"/>
    <lineage>
        <taxon>Bacteria</taxon>
        <taxon>Katanobacteria</taxon>
    </lineage>
</organism>
<evidence type="ECO:0000259" key="3">
    <source>
        <dbReference type="Pfam" id="PF03816"/>
    </source>
</evidence>
<protein>
    <recommendedName>
        <fullName evidence="3">Cell envelope-related transcriptional attenuator domain-containing protein</fullName>
    </recommendedName>
</protein>
<dbReference type="InterPro" id="IPR050922">
    <property type="entry name" value="LytR/CpsA/Psr_CW_biosynth"/>
</dbReference>
<keyword evidence="2" id="KW-0812">Transmembrane</keyword>